<evidence type="ECO:0000313" key="2">
    <source>
        <dbReference type="EMBL" id="MCG7979916.1"/>
    </source>
</evidence>
<sequence>MSELGTLSASRHSKAKPSAVKKRRPGRPKGSKNKFSVAAARKAAAEQGQLPHEYLFSLALSGDLSPGQQITALKAAAPYYAPKLSSIEAKMESLLVTLPDEALCARIDALQKMLRDETDGSGIERETA</sequence>
<reference evidence="2" key="1">
    <citation type="journal article" date="2021" name="Proc. Natl. Acad. Sci. U.S.A.">
        <title>Global biogeography of chemosynthetic symbionts reveals both localized and globally distributed symbiont groups. .</title>
        <authorList>
            <person name="Osvatic J.T."/>
            <person name="Wilkins L.G.E."/>
            <person name="Leibrecht L."/>
            <person name="Leray M."/>
            <person name="Zauner S."/>
            <person name="Polzin J."/>
            <person name="Camacho Y."/>
            <person name="Gros O."/>
            <person name="van Gils J.A."/>
            <person name="Eisen J.A."/>
            <person name="Petersen J.M."/>
            <person name="Yuen B."/>
        </authorList>
    </citation>
    <scope>NUCLEOTIDE SEQUENCE</scope>
    <source>
        <strain evidence="2">MAGclacostrist055</strain>
    </source>
</reference>
<protein>
    <submittedName>
        <fullName evidence="2">Uncharacterized protein</fullName>
    </submittedName>
</protein>
<evidence type="ECO:0000313" key="3">
    <source>
        <dbReference type="Proteomes" id="UP000886674"/>
    </source>
</evidence>
<organism evidence="2 3">
    <name type="scientific">Candidatus Thiodiazotropha taylori</name>
    <dbReference type="NCBI Taxonomy" id="2792791"/>
    <lineage>
        <taxon>Bacteria</taxon>
        <taxon>Pseudomonadati</taxon>
        <taxon>Pseudomonadota</taxon>
        <taxon>Gammaproteobacteria</taxon>
        <taxon>Chromatiales</taxon>
        <taxon>Sedimenticolaceae</taxon>
        <taxon>Candidatus Thiodiazotropha</taxon>
    </lineage>
</organism>
<gene>
    <name evidence="2" type="ORF">JAY77_17450</name>
</gene>
<feature type="compositionally biased region" description="Basic residues" evidence="1">
    <location>
        <begin position="11"/>
        <end position="32"/>
    </location>
</feature>
<comment type="caution">
    <text evidence="2">The sequence shown here is derived from an EMBL/GenBank/DDBJ whole genome shotgun (WGS) entry which is preliminary data.</text>
</comment>
<proteinExistence type="predicted"/>
<feature type="region of interest" description="Disordered" evidence="1">
    <location>
        <begin position="1"/>
        <end position="40"/>
    </location>
</feature>
<name>A0A9E4TUN6_9GAMM</name>
<dbReference type="Proteomes" id="UP000886674">
    <property type="component" value="Unassembled WGS sequence"/>
</dbReference>
<accession>A0A9E4TUN6</accession>
<evidence type="ECO:0000256" key="1">
    <source>
        <dbReference type="SAM" id="MobiDB-lite"/>
    </source>
</evidence>
<dbReference type="AlphaFoldDB" id="A0A9E4TUN6"/>
<dbReference type="EMBL" id="JAEPCR010000093">
    <property type="protein sequence ID" value="MCG7979916.1"/>
    <property type="molecule type" value="Genomic_DNA"/>
</dbReference>
<feature type="compositionally biased region" description="Polar residues" evidence="1">
    <location>
        <begin position="1"/>
        <end position="10"/>
    </location>
</feature>